<dbReference type="Gene3D" id="3.10.180.10">
    <property type="entry name" value="2,3-Dihydroxybiphenyl 1,2-Dioxygenase, domain 1"/>
    <property type="match status" value="1"/>
</dbReference>
<accession>A0A399T730</accession>
<dbReference type="OrthoDB" id="9794917at2"/>
<dbReference type="AlphaFoldDB" id="A0A399T730"/>
<proteinExistence type="predicted"/>
<comment type="caution">
    <text evidence="2">The sequence shown here is derived from an EMBL/GenBank/DDBJ whole genome shotgun (WGS) entry which is preliminary data.</text>
</comment>
<organism evidence="2 3">
    <name type="scientific">Maribellus luteus</name>
    <dbReference type="NCBI Taxonomy" id="2305463"/>
    <lineage>
        <taxon>Bacteria</taxon>
        <taxon>Pseudomonadati</taxon>
        <taxon>Bacteroidota</taxon>
        <taxon>Bacteroidia</taxon>
        <taxon>Marinilabiliales</taxon>
        <taxon>Prolixibacteraceae</taxon>
        <taxon>Maribellus</taxon>
    </lineage>
</organism>
<name>A0A399T730_9BACT</name>
<sequence>MKAGKLTPNLEVVNIKQTVDFYRDNFGFDLVMAVPESMDGVEQALADGKEYVYALLQKDQVELMFQRSDSFKTDVVLSTEPRIGASVSFYMEVEGVAELYEKLKGKALQMTELKTAWYGMQEFYVKDINGYILAFAEKVDA</sequence>
<keyword evidence="3" id="KW-1185">Reference proteome</keyword>
<dbReference type="RefSeq" id="WP_119436101.1">
    <property type="nucleotide sequence ID" value="NZ_QWGR01000001.1"/>
</dbReference>
<dbReference type="InterPro" id="IPR029068">
    <property type="entry name" value="Glyas_Bleomycin-R_OHBP_Dase"/>
</dbReference>
<feature type="domain" description="VOC" evidence="1">
    <location>
        <begin position="2"/>
        <end position="138"/>
    </location>
</feature>
<evidence type="ECO:0000259" key="1">
    <source>
        <dbReference type="PROSITE" id="PS51819"/>
    </source>
</evidence>
<dbReference type="EMBL" id="QWGR01000001">
    <property type="protein sequence ID" value="RIJ50632.1"/>
    <property type="molecule type" value="Genomic_DNA"/>
</dbReference>
<dbReference type="InterPro" id="IPR004360">
    <property type="entry name" value="Glyas_Fos-R_dOase_dom"/>
</dbReference>
<dbReference type="Pfam" id="PF00903">
    <property type="entry name" value="Glyoxalase"/>
    <property type="match status" value="1"/>
</dbReference>
<protein>
    <submittedName>
        <fullName evidence="2">Bleomycin resistance family protein</fullName>
    </submittedName>
</protein>
<reference evidence="2 3" key="1">
    <citation type="submission" date="2018-08" db="EMBL/GenBank/DDBJ databases">
        <title>Pallidiluteibacterium maritimus gen. nov., sp. nov., isolated from coastal sediment.</title>
        <authorList>
            <person name="Zhou L.Y."/>
        </authorList>
    </citation>
    <scope>NUCLEOTIDE SEQUENCE [LARGE SCALE GENOMIC DNA]</scope>
    <source>
        <strain evidence="2 3">XSD2</strain>
    </source>
</reference>
<dbReference type="Proteomes" id="UP000265926">
    <property type="component" value="Unassembled WGS sequence"/>
</dbReference>
<dbReference type="SUPFAM" id="SSF54593">
    <property type="entry name" value="Glyoxalase/Bleomycin resistance protein/Dihydroxybiphenyl dioxygenase"/>
    <property type="match status" value="1"/>
</dbReference>
<gene>
    <name evidence="2" type="ORF">D1614_01480</name>
</gene>
<dbReference type="PROSITE" id="PS51819">
    <property type="entry name" value="VOC"/>
    <property type="match status" value="1"/>
</dbReference>
<evidence type="ECO:0000313" key="3">
    <source>
        <dbReference type="Proteomes" id="UP000265926"/>
    </source>
</evidence>
<evidence type="ECO:0000313" key="2">
    <source>
        <dbReference type="EMBL" id="RIJ50632.1"/>
    </source>
</evidence>
<dbReference type="InterPro" id="IPR037523">
    <property type="entry name" value="VOC_core"/>
</dbReference>